<dbReference type="EMBL" id="JAVIJP010000005">
    <property type="protein sequence ID" value="KAL3652606.1"/>
    <property type="molecule type" value="Genomic_DNA"/>
</dbReference>
<dbReference type="PANTHER" id="PTHR33388">
    <property type="entry name" value="OS01G0212500 PROTEIN"/>
    <property type="match status" value="1"/>
</dbReference>
<dbReference type="Proteomes" id="UP001632038">
    <property type="component" value="Unassembled WGS sequence"/>
</dbReference>
<protein>
    <submittedName>
        <fullName evidence="5">Uncharacterized protein</fullName>
    </submittedName>
</protein>
<evidence type="ECO:0000256" key="1">
    <source>
        <dbReference type="ARBA" id="ARBA00022491"/>
    </source>
</evidence>
<feature type="compositionally biased region" description="Polar residues" evidence="4">
    <location>
        <begin position="341"/>
        <end position="384"/>
    </location>
</feature>
<feature type="compositionally biased region" description="Basic and acidic residues" evidence="4">
    <location>
        <begin position="385"/>
        <end position="401"/>
    </location>
</feature>
<feature type="region of interest" description="Disordered" evidence="4">
    <location>
        <begin position="317"/>
        <end position="401"/>
    </location>
</feature>
<feature type="region of interest" description="Disordered" evidence="4">
    <location>
        <begin position="202"/>
        <end position="231"/>
    </location>
</feature>
<keyword evidence="3" id="KW-0804">Transcription</keyword>
<feature type="compositionally biased region" description="Low complexity" evidence="4">
    <location>
        <begin position="8"/>
        <end position="25"/>
    </location>
</feature>
<keyword evidence="1" id="KW-0678">Repressor</keyword>
<feature type="compositionally biased region" description="Low complexity" evidence="4">
    <location>
        <begin position="263"/>
        <end position="276"/>
    </location>
</feature>
<feature type="region of interest" description="Disordered" evidence="4">
    <location>
        <begin position="255"/>
        <end position="298"/>
    </location>
</feature>
<evidence type="ECO:0000256" key="3">
    <source>
        <dbReference type="ARBA" id="ARBA00023163"/>
    </source>
</evidence>
<reference evidence="6" key="1">
    <citation type="journal article" date="2024" name="IScience">
        <title>Strigolactones Initiate the Formation of Haustorium-like Structures in Castilleja.</title>
        <authorList>
            <person name="Buerger M."/>
            <person name="Peterson D."/>
            <person name="Chory J."/>
        </authorList>
    </citation>
    <scope>NUCLEOTIDE SEQUENCE [LARGE SCALE GENOMIC DNA]</scope>
</reference>
<organism evidence="5 6">
    <name type="scientific">Castilleja foliolosa</name>
    <dbReference type="NCBI Taxonomy" id="1961234"/>
    <lineage>
        <taxon>Eukaryota</taxon>
        <taxon>Viridiplantae</taxon>
        <taxon>Streptophyta</taxon>
        <taxon>Embryophyta</taxon>
        <taxon>Tracheophyta</taxon>
        <taxon>Spermatophyta</taxon>
        <taxon>Magnoliopsida</taxon>
        <taxon>eudicotyledons</taxon>
        <taxon>Gunneridae</taxon>
        <taxon>Pentapetalae</taxon>
        <taxon>asterids</taxon>
        <taxon>lamiids</taxon>
        <taxon>Lamiales</taxon>
        <taxon>Orobanchaceae</taxon>
        <taxon>Pedicularideae</taxon>
        <taxon>Castillejinae</taxon>
        <taxon>Castilleja</taxon>
    </lineage>
</organism>
<keyword evidence="6" id="KW-1185">Reference proteome</keyword>
<name>A0ABD3EEJ1_9LAMI</name>
<dbReference type="PANTHER" id="PTHR33388:SF1">
    <property type="entry name" value="PROTEIN SPEAR2"/>
    <property type="match status" value="1"/>
</dbReference>
<evidence type="ECO:0000313" key="6">
    <source>
        <dbReference type="Proteomes" id="UP001632038"/>
    </source>
</evidence>
<sequence>MAQDQNFSSNSGDSGNDSNNNNNKSKNTKQKKVPQRGLGVAQLERLRLEEQRNREAVQAANALANNAIGSANDLPHCPIPVPAPPALANPTASNLYRSVVGPLGPTGQITNDEMGVRGVSSWPRVWSEEFNNNNDYNNYLNGVDEKQKVDDHHYNVGFAFGPQVNLNLRYEPVNGPGLPVPGGEPQLPFQFQRPPSSPMVNGLFSSFQNQAPPIQSVNGNKSTSSWSESEDDKIAVGMKRAYPFDLESPPAPMPSFLSNFHASGSRSNEFGSSSNGPRNKHIRDDHLSLTPSPEQNPVEDKRLIGDFLKLAPPVAASTPLNSKNKHPMGYFGHQGLDLSDNRSLSSQENMRSSQAHRVGPSASTQRTFSFFPINPQTDLTSEHVTNGDEEKGEKLDLNLKL</sequence>
<evidence type="ECO:0000256" key="4">
    <source>
        <dbReference type="SAM" id="MobiDB-lite"/>
    </source>
</evidence>
<evidence type="ECO:0000256" key="2">
    <source>
        <dbReference type="ARBA" id="ARBA00023015"/>
    </source>
</evidence>
<feature type="region of interest" description="Disordered" evidence="4">
    <location>
        <begin position="1"/>
        <end position="40"/>
    </location>
</feature>
<proteinExistence type="predicted"/>
<gene>
    <name evidence="5" type="ORF">CASFOL_002287</name>
</gene>
<comment type="caution">
    <text evidence="5">The sequence shown here is derived from an EMBL/GenBank/DDBJ whole genome shotgun (WGS) entry which is preliminary data.</text>
</comment>
<accession>A0ABD3EEJ1</accession>
<keyword evidence="2" id="KW-0805">Transcription regulation</keyword>
<dbReference type="InterPro" id="IPR040356">
    <property type="entry name" value="SPEAR"/>
</dbReference>
<dbReference type="AlphaFoldDB" id="A0ABD3EEJ1"/>
<feature type="compositionally biased region" description="Polar residues" evidence="4">
    <location>
        <begin position="203"/>
        <end position="227"/>
    </location>
</feature>
<evidence type="ECO:0000313" key="5">
    <source>
        <dbReference type="EMBL" id="KAL3652606.1"/>
    </source>
</evidence>